<dbReference type="Gene3D" id="2.160.10.10">
    <property type="entry name" value="Hexapeptide repeat proteins"/>
    <property type="match status" value="1"/>
</dbReference>
<dbReference type="EMBL" id="FQUZ01000007">
    <property type="protein sequence ID" value="SHE82466.1"/>
    <property type="molecule type" value="Genomic_DNA"/>
</dbReference>
<dbReference type="PANTHER" id="PTHR43300">
    <property type="entry name" value="ACETYLTRANSFERASE"/>
    <property type="match status" value="1"/>
</dbReference>
<proteinExistence type="inferred from homology"/>
<dbReference type="AlphaFoldDB" id="A0A1M4WML8"/>
<evidence type="ECO:0000256" key="1">
    <source>
        <dbReference type="ARBA" id="ARBA00007274"/>
    </source>
</evidence>
<keyword evidence="4" id="KW-0012">Acyltransferase</keyword>
<evidence type="ECO:0000313" key="6">
    <source>
        <dbReference type="Proteomes" id="UP000184327"/>
    </source>
</evidence>
<name>A0A1M4WML8_9BURK</name>
<evidence type="ECO:0000313" key="5">
    <source>
        <dbReference type="EMBL" id="SHE82466.1"/>
    </source>
</evidence>
<gene>
    <name evidence="5" type="ORF">SAMN02745117_00900</name>
</gene>
<dbReference type="STRING" id="1122156.SAMN02745117_00900"/>
<keyword evidence="2 5" id="KW-0808">Transferase</keyword>
<keyword evidence="6" id="KW-1185">Reference proteome</keyword>
<reference evidence="5 6" key="1">
    <citation type="submission" date="2016-11" db="EMBL/GenBank/DDBJ databases">
        <authorList>
            <person name="Jaros S."/>
            <person name="Januszkiewicz K."/>
            <person name="Wedrychowicz H."/>
        </authorList>
    </citation>
    <scope>NUCLEOTIDE SEQUENCE [LARGE SCALE GENOMIC DNA]</scope>
    <source>
        <strain evidence="5 6">DSM 16112</strain>
    </source>
</reference>
<dbReference type="Pfam" id="PF00132">
    <property type="entry name" value="Hexapep"/>
    <property type="match status" value="1"/>
</dbReference>
<protein>
    <submittedName>
        <fullName evidence="5">Transferase hexapeptide (Six repeat-containing protein)</fullName>
    </submittedName>
</protein>
<comment type="similarity">
    <text evidence="1">Belongs to the transferase hexapeptide repeat family.</text>
</comment>
<accession>A0A1M4WML8</accession>
<organism evidence="5 6">
    <name type="scientific">Lampropedia hyalina DSM 16112</name>
    <dbReference type="NCBI Taxonomy" id="1122156"/>
    <lineage>
        <taxon>Bacteria</taxon>
        <taxon>Pseudomonadati</taxon>
        <taxon>Pseudomonadota</taxon>
        <taxon>Betaproteobacteria</taxon>
        <taxon>Burkholderiales</taxon>
        <taxon>Comamonadaceae</taxon>
        <taxon>Lampropedia</taxon>
    </lineage>
</organism>
<dbReference type="RefSeq" id="WP_073355122.1">
    <property type="nucleotide sequence ID" value="NZ_FQUZ01000007.1"/>
</dbReference>
<keyword evidence="3" id="KW-0677">Repeat</keyword>
<dbReference type="InterPro" id="IPR050179">
    <property type="entry name" value="Trans_hexapeptide_repeat"/>
</dbReference>
<dbReference type="InterPro" id="IPR011004">
    <property type="entry name" value="Trimer_LpxA-like_sf"/>
</dbReference>
<dbReference type="InterPro" id="IPR001451">
    <property type="entry name" value="Hexapep"/>
</dbReference>
<dbReference type="InterPro" id="IPR018357">
    <property type="entry name" value="Hexapep_transf_CS"/>
</dbReference>
<dbReference type="GO" id="GO:0016746">
    <property type="term" value="F:acyltransferase activity"/>
    <property type="evidence" value="ECO:0007669"/>
    <property type="project" value="UniProtKB-KW"/>
</dbReference>
<evidence type="ECO:0000256" key="2">
    <source>
        <dbReference type="ARBA" id="ARBA00022679"/>
    </source>
</evidence>
<dbReference type="Proteomes" id="UP000184327">
    <property type="component" value="Unassembled WGS sequence"/>
</dbReference>
<dbReference type="PROSITE" id="PS00101">
    <property type="entry name" value="HEXAPEP_TRANSFERASES"/>
    <property type="match status" value="1"/>
</dbReference>
<dbReference type="PANTHER" id="PTHR43300:SF11">
    <property type="entry name" value="ACETYLTRANSFERASE RV3034C-RELATED"/>
    <property type="match status" value="1"/>
</dbReference>
<sequence>MSSNHLGPSHSRDVKNFHYTNRVIRHPLIEIGDHTYGVPSVRWINQEARLRIGKFCSIGPNVTFMMGGNHRADWVTTYPFPALKSDWPRASGKTPVTKGDVSVGNDVWIGQGATIMSGVTIGDGAIIGSQSVVAKDVPPYGIVVGNPARLVRKRFDDSTIEKLLTLSWWDWDLETIQANVHLLCSEHIDQFIEGHAMVGKP</sequence>
<dbReference type="SUPFAM" id="SSF51161">
    <property type="entry name" value="Trimeric LpxA-like enzymes"/>
    <property type="match status" value="1"/>
</dbReference>
<dbReference type="OrthoDB" id="272049at2"/>
<dbReference type="CDD" id="cd03349">
    <property type="entry name" value="LbH_XAT"/>
    <property type="match status" value="1"/>
</dbReference>
<evidence type="ECO:0000256" key="3">
    <source>
        <dbReference type="ARBA" id="ARBA00022737"/>
    </source>
</evidence>
<evidence type="ECO:0000256" key="4">
    <source>
        <dbReference type="ARBA" id="ARBA00023315"/>
    </source>
</evidence>